<dbReference type="AlphaFoldDB" id="A0A9P9JIP2"/>
<sequence length="183" mass="19829">MSGQPIPAPKRFITDHNAEGKAVFSTAIAEELPEQIIGNGHKFFLGYTTSATPVDLSDSKDIDAYKTYTANPPGIVIPGGTVLRYVDMLPGSVSPMHRTVSLDYGVVLEGSVILRLDSGEGRLMQRGDVAVQRGTMHAWENASKTEWARMMYVLQDSLPVTVGGEKLDEDYGVGMDEVRPSGN</sequence>
<dbReference type="InterPro" id="IPR011051">
    <property type="entry name" value="RmlC_Cupin_sf"/>
</dbReference>
<dbReference type="SUPFAM" id="SSF51182">
    <property type="entry name" value="RmlC-like cupins"/>
    <property type="match status" value="1"/>
</dbReference>
<accession>A0A9P9JIP2</accession>
<name>A0A9P9JIP2_9HYPO</name>
<organism evidence="1 2">
    <name type="scientific">Dactylonectria estremocensis</name>
    <dbReference type="NCBI Taxonomy" id="1079267"/>
    <lineage>
        <taxon>Eukaryota</taxon>
        <taxon>Fungi</taxon>
        <taxon>Dikarya</taxon>
        <taxon>Ascomycota</taxon>
        <taxon>Pezizomycotina</taxon>
        <taxon>Sordariomycetes</taxon>
        <taxon>Hypocreomycetidae</taxon>
        <taxon>Hypocreales</taxon>
        <taxon>Nectriaceae</taxon>
        <taxon>Dactylonectria</taxon>
    </lineage>
</organism>
<dbReference type="OrthoDB" id="5840532at2759"/>
<reference evidence="1" key="1">
    <citation type="journal article" date="2021" name="Nat. Commun.">
        <title>Genetic determinants of endophytism in the Arabidopsis root mycobiome.</title>
        <authorList>
            <person name="Mesny F."/>
            <person name="Miyauchi S."/>
            <person name="Thiergart T."/>
            <person name="Pickel B."/>
            <person name="Atanasova L."/>
            <person name="Karlsson M."/>
            <person name="Huettel B."/>
            <person name="Barry K.W."/>
            <person name="Haridas S."/>
            <person name="Chen C."/>
            <person name="Bauer D."/>
            <person name="Andreopoulos W."/>
            <person name="Pangilinan J."/>
            <person name="LaButti K."/>
            <person name="Riley R."/>
            <person name="Lipzen A."/>
            <person name="Clum A."/>
            <person name="Drula E."/>
            <person name="Henrissat B."/>
            <person name="Kohler A."/>
            <person name="Grigoriev I.V."/>
            <person name="Martin F.M."/>
            <person name="Hacquard S."/>
        </authorList>
    </citation>
    <scope>NUCLEOTIDE SEQUENCE</scope>
    <source>
        <strain evidence="1">MPI-CAGE-AT-0021</strain>
    </source>
</reference>
<dbReference type="Proteomes" id="UP000717696">
    <property type="component" value="Unassembled WGS sequence"/>
</dbReference>
<evidence type="ECO:0000313" key="1">
    <source>
        <dbReference type="EMBL" id="KAH7160360.1"/>
    </source>
</evidence>
<dbReference type="PANTHER" id="PTHR36156">
    <property type="entry name" value="SLR2101 PROTEIN"/>
    <property type="match status" value="1"/>
</dbReference>
<dbReference type="InterPro" id="IPR014710">
    <property type="entry name" value="RmlC-like_jellyroll"/>
</dbReference>
<gene>
    <name evidence="1" type="ORF">B0J13DRAFT_670955</name>
</gene>
<dbReference type="CDD" id="cd02231">
    <property type="entry name" value="cupin_BLL6423-like"/>
    <property type="match status" value="1"/>
</dbReference>
<evidence type="ECO:0000313" key="2">
    <source>
        <dbReference type="Proteomes" id="UP000717696"/>
    </source>
</evidence>
<proteinExistence type="predicted"/>
<keyword evidence="2" id="KW-1185">Reference proteome</keyword>
<dbReference type="EMBL" id="JAGMUU010000002">
    <property type="protein sequence ID" value="KAH7160360.1"/>
    <property type="molecule type" value="Genomic_DNA"/>
</dbReference>
<dbReference type="PANTHER" id="PTHR36156:SF3">
    <property type="entry name" value="CUPIN 2 CONSERVED BARREL DOMAIN-CONTAINING PROTEIN"/>
    <property type="match status" value="1"/>
</dbReference>
<comment type="caution">
    <text evidence="1">The sequence shown here is derived from an EMBL/GenBank/DDBJ whole genome shotgun (WGS) entry which is preliminary data.</text>
</comment>
<protein>
    <submittedName>
        <fullName evidence="1">Cupin domain-containing protein</fullName>
    </submittedName>
</protein>
<dbReference type="Gene3D" id="2.60.120.10">
    <property type="entry name" value="Jelly Rolls"/>
    <property type="match status" value="1"/>
</dbReference>
<dbReference type="InterPro" id="IPR047142">
    <property type="entry name" value="OryJ/VirC-like"/>
</dbReference>